<feature type="transmembrane region" description="Helical" evidence="5">
    <location>
        <begin position="6"/>
        <end position="29"/>
    </location>
</feature>
<dbReference type="InterPro" id="IPR009056">
    <property type="entry name" value="Cyt_c-like_dom"/>
</dbReference>
<dbReference type="Gene3D" id="1.10.760.10">
    <property type="entry name" value="Cytochrome c-like domain"/>
    <property type="match status" value="2"/>
</dbReference>
<evidence type="ECO:0000256" key="5">
    <source>
        <dbReference type="SAM" id="Phobius"/>
    </source>
</evidence>
<organism evidence="7 8">
    <name type="scientific">Larkinella punicea</name>
    <dbReference type="NCBI Taxonomy" id="2315727"/>
    <lineage>
        <taxon>Bacteria</taxon>
        <taxon>Pseudomonadati</taxon>
        <taxon>Bacteroidota</taxon>
        <taxon>Cytophagia</taxon>
        <taxon>Cytophagales</taxon>
        <taxon>Spirosomataceae</taxon>
        <taxon>Larkinella</taxon>
    </lineage>
</organism>
<dbReference type="InterPro" id="IPR036909">
    <property type="entry name" value="Cyt_c-like_dom_sf"/>
</dbReference>
<evidence type="ECO:0000256" key="2">
    <source>
        <dbReference type="ARBA" id="ARBA00022723"/>
    </source>
</evidence>
<evidence type="ECO:0000313" key="7">
    <source>
        <dbReference type="EMBL" id="RCR70160.1"/>
    </source>
</evidence>
<dbReference type="OrthoDB" id="9809720at2"/>
<dbReference type="PANTHER" id="PTHR35008">
    <property type="entry name" value="BLL4482 PROTEIN-RELATED"/>
    <property type="match status" value="1"/>
</dbReference>
<protein>
    <submittedName>
        <fullName evidence="7">Cytochrome c</fullName>
    </submittedName>
</protein>
<evidence type="ECO:0000256" key="4">
    <source>
        <dbReference type="PROSITE-ProRule" id="PRU00433"/>
    </source>
</evidence>
<dbReference type="EMBL" id="QOWE01000005">
    <property type="protein sequence ID" value="RCR70160.1"/>
    <property type="molecule type" value="Genomic_DNA"/>
</dbReference>
<keyword evidence="3 4" id="KW-0408">Iron</keyword>
<feature type="domain" description="Cytochrome c" evidence="6">
    <location>
        <begin position="53"/>
        <end position="152"/>
    </location>
</feature>
<proteinExistence type="predicted"/>
<gene>
    <name evidence="7" type="ORF">DUE52_07285</name>
</gene>
<sequence>MFRKVLKWLGIVLGTVLVLLLVFYAFVYFQTESRANKVYEVKLQTLTLPNDSASYALGKHIAGIRGCAECHGADFSGKAFFDASTPIGILYTSNLTTGKGGISYTDQDWIRALRHGLGKDNKTLWFMPAPEVSAPLSNRDMGALIYFLKRQPPVDKTHPAKEVKPLGRFLAFTGDLPLFPAEVIDHEAQPTENVPAAVDAVYGKYLAVTCSGCHGPSFKGGPGHGPGEPHIADLTQTGKVGKWTSDHFVTAIRTGKTPDGRVINDFMPWKYFATVYTDDELKAIYLYLHDLK</sequence>
<dbReference type="PANTHER" id="PTHR35008:SF4">
    <property type="entry name" value="BLL4482 PROTEIN"/>
    <property type="match status" value="1"/>
</dbReference>
<evidence type="ECO:0000256" key="3">
    <source>
        <dbReference type="ARBA" id="ARBA00023004"/>
    </source>
</evidence>
<dbReference type="GO" id="GO:0046872">
    <property type="term" value="F:metal ion binding"/>
    <property type="evidence" value="ECO:0007669"/>
    <property type="project" value="UniProtKB-KW"/>
</dbReference>
<dbReference type="GO" id="GO:0020037">
    <property type="term" value="F:heme binding"/>
    <property type="evidence" value="ECO:0007669"/>
    <property type="project" value="InterPro"/>
</dbReference>
<accession>A0A368JR77</accession>
<name>A0A368JR77_9BACT</name>
<comment type="caution">
    <text evidence="7">The sequence shown here is derived from an EMBL/GenBank/DDBJ whole genome shotgun (WGS) entry which is preliminary data.</text>
</comment>
<keyword evidence="5" id="KW-1133">Transmembrane helix</keyword>
<dbReference type="RefSeq" id="WP_114405326.1">
    <property type="nucleotide sequence ID" value="NZ_QOWE01000005.1"/>
</dbReference>
<evidence type="ECO:0000256" key="1">
    <source>
        <dbReference type="ARBA" id="ARBA00022617"/>
    </source>
</evidence>
<dbReference type="AlphaFoldDB" id="A0A368JR77"/>
<evidence type="ECO:0000313" key="8">
    <source>
        <dbReference type="Proteomes" id="UP000253383"/>
    </source>
</evidence>
<feature type="domain" description="Cytochrome c" evidence="6">
    <location>
        <begin position="198"/>
        <end position="292"/>
    </location>
</feature>
<dbReference type="Pfam" id="PF00034">
    <property type="entry name" value="Cytochrom_C"/>
    <property type="match status" value="1"/>
</dbReference>
<keyword evidence="8" id="KW-1185">Reference proteome</keyword>
<keyword evidence="2 4" id="KW-0479">Metal-binding</keyword>
<dbReference type="InterPro" id="IPR051459">
    <property type="entry name" value="Cytochrome_c-type_DH"/>
</dbReference>
<keyword evidence="5" id="KW-0812">Transmembrane</keyword>
<dbReference type="Proteomes" id="UP000253383">
    <property type="component" value="Unassembled WGS sequence"/>
</dbReference>
<reference evidence="7 8" key="1">
    <citation type="submission" date="2018-07" db="EMBL/GenBank/DDBJ databases">
        <title>Genome analysis of Larkinella rosea.</title>
        <authorList>
            <person name="Zhou Z."/>
            <person name="Wang G."/>
        </authorList>
    </citation>
    <scope>NUCLEOTIDE SEQUENCE [LARGE SCALE GENOMIC DNA]</scope>
    <source>
        <strain evidence="8">zzj9</strain>
    </source>
</reference>
<keyword evidence="5" id="KW-0472">Membrane</keyword>
<dbReference type="PROSITE" id="PS51007">
    <property type="entry name" value="CYTC"/>
    <property type="match status" value="2"/>
</dbReference>
<dbReference type="GO" id="GO:0009055">
    <property type="term" value="F:electron transfer activity"/>
    <property type="evidence" value="ECO:0007669"/>
    <property type="project" value="InterPro"/>
</dbReference>
<evidence type="ECO:0000259" key="6">
    <source>
        <dbReference type="PROSITE" id="PS51007"/>
    </source>
</evidence>
<dbReference type="SUPFAM" id="SSF46626">
    <property type="entry name" value="Cytochrome c"/>
    <property type="match status" value="2"/>
</dbReference>
<keyword evidence="1 4" id="KW-0349">Heme</keyword>